<organism evidence="1 2">
    <name type="scientific">Leifsonia shinshuensis</name>
    <dbReference type="NCBI Taxonomy" id="150026"/>
    <lineage>
        <taxon>Bacteria</taxon>
        <taxon>Bacillati</taxon>
        <taxon>Actinomycetota</taxon>
        <taxon>Actinomycetes</taxon>
        <taxon>Micrococcales</taxon>
        <taxon>Microbacteriaceae</taxon>
        <taxon>Leifsonia</taxon>
    </lineage>
</organism>
<accession>A0A853D0I0</accession>
<dbReference type="Proteomes" id="UP000578352">
    <property type="component" value="Unassembled WGS sequence"/>
</dbReference>
<comment type="caution">
    <text evidence="1">The sequence shown here is derived from an EMBL/GenBank/DDBJ whole genome shotgun (WGS) entry which is preliminary data.</text>
</comment>
<dbReference type="NCBIfam" id="NF047838">
    <property type="entry name" value="SCO4402_fam"/>
    <property type="match status" value="1"/>
</dbReference>
<dbReference type="RefSeq" id="WP_179607383.1">
    <property type="nucleotide sequence ID" value="NZ_BAABEH010000001.1"/>
</dbReference>
<name>A0A853D0I0_9MICO</name>
<gene>
    <name evidence="1" type="ORF">HNR13_003211</name>
</gene>
<reference evidence="1 2" key="1">
    <citation type="submission" date="2020-07" db="EMBL/GenBank/DDBJ databases">
        <title>Sequencing the genomes of 1000 actinobacteria strains.</title>
        <authorList>
            <person name="Klenk H.-P."/>
        </authorList>
    </citation>
    <scope>NUCLEOTIDE SEQUENCE [LARGE SCALE GENOMIC DNA]</scope>
    <source>
        <strain evidence="1 2">DSM 15165</strain>
    </source>
</reference>
<dbReference type="Pfam" id="PF25656">
    <property type="entry name" value="DUF7945"/>
    <property type="match status" value="1"/>
</dbReference>
<dbReference type="EMBL" id="JACCFL010000001">
    <property type="protein sequence ID" value="NYJ24924.1"/>
    <property type="molecule type" value="Genomic_DNA"/>
</dbReference>
<evidence type="ECO:0000313" key="2">
    <source>
        <dbReference type="Proteomes" id="UP000578352"/>
    </source>
</evidence>
<sequence length="133" mass="14497">MAEVAGVAHQVSSNVQYPQMRAEVVHALAALSDTEYQNQVWGHVQNSGAYDDFSAAVHTLYDDDLHLPNAENSIGFVLVSGIEVDRLKLLDRYLGPIIDQLKDSPDSAYLAHPNWPQVVGAAQLALSAMILNN</sequence>
<proteinExistence type="predicted"/>
<dbReference type="InterPro" id="IPR057705">
    <property type="entry name" value="DUF7945"/>
</dbReference>
<evidence type="ECO:0000313" key="1">
    <source>
        <dbReference type="EMBL" id="NYJ24924.1"/>
    </source>
</evidence>
<protein>
    <submittedName>
        <fullName evidence="1">Uncharacterized protein</fullName>
    </submittedName>
</protein>
<dbReference type="AlphaFoldDB" id="A0A853D0I0"/>